<name>A0ABV6Y2M6_9HYPH</name>
<dbReference type="Proteomes" id="UP001593940">
    <property type="component" value="Unassembled WGS sequence"/>
</dbReference>
<sequence length="76" mass="8668">MGQANRLTDARPEGIQLLKFFGCRFDPRQHSVQILTGQDLLIICFRQLIALCGDSLNLLPKLLILTLERMLLKSCR</sequence>
<evidence type="ECO:0000313" key="2">
    <source>
        <dbReference type="Proteomes" id="UP001593940"/>
    </source>
</evidence>
<keyword evidence="2" id="KW-1185">Reference proteome</keyword>
<protein>
    <submittedName>
        <fullName evidence="1">Uncharacterized protein</fullName>
    </submittedName>
</protein>
<proteinExistence type="predicted"/>
<reference evidence="1 2" key="1">
    <citation type="submission" date="2024-09" db="EMBL/GenBank/DDBJ databases">
        <title>Nodulacao em especies de Leguminosae Basais da Amazonia e Caracterizacao dos Rizobios e Bacterias Associadas aos Nodulos.</title>
        <authorList>
            <person name="Jambeiro I.C.A."/>
            <person name="Lopes I.S."/>
            <person name="Aguiar E.R.G.R."/>
            <person name="Santos A.F.J."/>
            <person name="Dos Santos J.M.F."/>
            <person name="Gross E."/>
        </authorList>
    </citation>
    <scope>NUCLEOTIDE SEQUENCE [LARGE SCALE GENOMIC DNA]</scope>
    <source>
        <strain evidence="1 2">BRUESC1165</strain>
    </source>
</reference>
<gene>
    <name evidence="1" type="ORF">ACETIH_01965</name>
</gene>
<accession>A0ABV6Y2M6</accession>
<evidence type="ECO:0000313" key="1">
    <source>
        <dbReference type="EMBL" id="MFC1455513.1"/>
    </source>
</evidence>
<comment type="caution">
    <text evidence="1">The sequence shown here is derived from an EMBL/GenBank/DDBJ whole genome shotgun (WGS) entry which is preliminary data.</text>
</comment>
<dbReference type="RefSeq" id="WP_377028695.1">
    <property type="nucleotide sequence ID" value="NZ_JBHOMY010000006.1"/>
</dbReference>
<dbReference type="EMBL" id="JBHOMY010000006">
    <property type="protein sequence ID" value="MFC1455513.1"/>
    <property type="molecule type" value="Genomic_DNA"/>
</dbReference>
<organism evidence="1 2">
    <name type="scientific">Microvirga arabica</name>
    <dbReference type="NCBI Taxonomy" id="1128671"/>
    <lineage>
        <taxon>Bacteria</taxon>
        <taxon>Pseudomonadati</taxon>
        <taxon>Pseudomonadota</taxon>
        <taxon>Alphaproteobacteria</taxon>
        <taxon>Hyphomicrobiales</taxon>
        <taxon>Methylobacteriaceae</taxon>
        <taxon>Microvirga</taxon>
    </lineage>
</organism>